<keyword evidence="1" id="KW-1133">Transmembrane helix</keyword>
<dbReference type="OrthoDB" id="2686513at2759"/>
<keyword evidence="1" id="KW-0812">Transmembrane</keyword>
<dbReference type="EMBL" id="JAACJM010000315">
    <property type="protein sequence ID" value="KAF5332046.1"/>
    <property type="molecule type" value="Genomic_DNA"/>
</dbReference>
<proteinExistence type="predicted"/>
<protein>
    <recommendedName>
        <fullName evidence="2">DUF6533 domain-containing protein</fullName>
    </recommendedName>
</protein>
<evidence type="ECO:0000313" key="4">
    <source>
        <dbReference type="Proteomes" id="UP000559256"/>
    </source>
</evidence>
<name>A0A8H5BZB8_9AGAR</name>
<keyword evidence="4" id="KW-1185">Reference proteome</keyword>
<keyword evidence="1" id="KW-0472">Membrane</keyword>
<reference evidence="3 4" key="1">
    <citation type="journal article" date="2020" name="ISME J.">
        <title>Uncovering the hidden diversity of litter-decomposition mechanisms in mushroom-forming fungi.</title>
        <authorList>
            <person name="Floudas D."/>
            <person name="Bentzer J."/>
            <person name="Ahren D."/>
            <person name="Johansson T."/>
            <person name="Persson P."/>
            <person name="Tunlid A."/>
        </authorList>
    </citation>
    <scope>NUCLEOTIDE SEQUENCE [LARGE SCALE GENOMIC DNA]</scope>
    <source>
        <strain evidence="3 4">CBS 291.85</strain>
    </source>
</reference>
<evidence type="ECO:0000256" key="1">
    <source>
        <dbReference type="SAM" id="Phobius"/>
    </source>
</evidence>
<evidence type="ECO:0000313" key="3">
    <source>
        <dbReference type="EMBL" id="KAF5332046.1"/>
    </source>
</evidence>
<feature type="domain" description="DUF6533" evidence="2">
    <location>
        <begin position="43"/>
        <end position="84"/>
    </location>
</feature>
<dbReference type="Pfam" id="PF20151">
    <property type="entry name" value="DUF6533"/>
    <property type="match status" value="1"/>
</dbReference>
<evidence type="ECO:0000259" key="2">
    <source>
        <dbReference type="Pfam" id="PF20151"/>
    </source>
</evidence>
<feature type="transmembrane region" description="Helical" evidence="1">
    <location>
        <begin position="24"/>
        <end position="50"/>
    </location>
</feature>
<accession>A0A8H5BZB8</accession>
<sequence length="127" mass="14547">MDQGSNPGVDVGIEGQIRFHRYMYLLGISTSFLAFIYVCGAGAGVVILFWNHIITFGDEINYIWARPKILSSYCFLLIRYLALFGAIPVTVMKFSTMSISMHAIPFLLEHLDHFENYGYERRTQQNP</sequence>
<comment type="caution">
    <text evidence="3">The sequence shown here is derived from an EMBL/GenBank/DDBJ whole genome shotgun (WGS) entry which is preliminary data.</text>
</comment>
<feature type="transmembrane region" description="Helical" evidence="1">
    <location>
        <begin position="70"/>
        <end position="91"/>
    </location>
</feature>
<dbReference type="InterPro" id="IPR045340">
    <property type="entry name" value="DUF6533"/>
</dbReference>
<dbReference type="AlphaFoldDB" id="A0A8H5BZB8"/>
<organism evidence="3 4">
    <name type="scientific">Tetrapyrgos nigripes</name>
    <dbReference type="NCBI Taxonomy" id="182062"/>
    <lineage>
        <taxon>Eukaryota</taxon>
        <taxon>Fungi</taxon>
        <taxon>Dikarya</taxon>
        <taxon>Basidiomycota</taxon>
        <taxon>Agaricomycotina</taxon>
        <taxon>Agaricomycetes</taxon>
        <taxon>Agaricomycetidae</taxon>
        <taxon>Agaricales</taxon>
        <taxon>Marasmiineae</taxon>
        <taxon>Marasmiaceae</taxon>
        <taxon>Tetrapyrgos</taxon>
    </lineage>
</organism>
<gene>
    <name evidence="3" type="ORF">D9758_016566</name>
</gene>
<dbReference type="Proteomes" id="UP000559256">
    <property type="component" value="Unassembled WGS sequence"/>
</dbReference>